<feature type="region of interest" description="Disordered" evidence="1">
    <location>
        <begin position="359"/>
        <end position="386"/>
    </location>
</feature>
<dbReference type="SUPFAM" id="SSF81383">
    <property type="entry name" value="F-box domain"/>
    <property type="match status" value="1"/>
</dbReference>
<evidence type="ECO:0000313" key="2">
    <source>
        <dbReference type="EMBL" id="KAF2667816.1"/>
    </source>
</evidence>
<gene>
    <name evidence="2" type="ORF">BT63DRAFT_415336</name>
</gene>
<sequence>MSPSNTNAVTRYRSRRASNTGVAFNKLPAELTQMIADNLGDEDLRAFNATCVATYGPLQDPTFWRVRFLGTFDDPRQTGQLLPRAGWQKAYQVRQAYLSPPTRFNANAAADNNQTMLIHALRAVITQATPKSSNGGSKNLQRLAEFAQTSPTMAELYMMPSERQMSSHPAVNSSAVRNVKRDYYAVILCLASHLLSLNWFTGCSIYGFPESQKFVYASVAQAPVFDANGSVNLEWCAHVLNFFRMHITDNKHQTLYNSYSHLNDDEIPQMTNQKLTNDMPLAKVWKGSYAFIDRDECDRSRQLKPRTEDYADQNLDNEEPIQTMKLFRPSSQRCNDFNHAIFEHVLNSFGTSSAILPPQSQPQHFGPGPARQQPQHFGPPRAKKMHHAGSYPIEGLGWDDEEFYCTGYVNPLPPQRGIPGWKRMTMMKYFIDQWGQINTGALWAYEGVVLPGSQMVLGRWWSHEGVPLDQQYSGPFILWGVDASWDPTEAAWCGDHRGLAPA</sequence>
<dbReference type="InterPro" id="IPR036047">
    <property type="entry name" value="F-box-like_dom_sf"/>
</dbReference>
<evidence type="ECO:0008006" key="4">
    <source>
        <dbReference type="Google" id="ProtNLM"/>
    </source>
</evidence>
<protein>
    <recommendedName>
        <fullName evidence="4">F-box domain-containing protein</fullName>
    </recommendedName>
</protein>
<name>A0A6A6U845_9PEZI</name>
<dbReference type="Proteomes" id="UP000799302">
    <property type="component" value="Unassembled WGS sequence"/>
</dbReference>
<evidence type="ECO:0000313" key="3">
    <source>
        <dbReference type="Proteomes" id="UP000799302"/>
    </source>
</evidence>
<dbReference type="OrthoDB" id="3971593at2759"/>
<dbReference type="EMBL" id="MU004237">
    <property type="protein sequence ID" value="KAF2667816.1"/>
    <property type="molecule type" value="Genomic_DNA"/>
</dbReference>
<reference evidence="2" key="1">
    <citation type="journal article" date="2020" name="Stud. Mycol.">
        <title>101 Dothideomycetes genomes: a test case for predicting lifestyles and emergence of pathogens.</title>
        <authorList>
            <person name="Haridas S."/>
            <person name="Albert R."/>
            <person name="Binder M."/>
            <person name="Bloem J."/>
            <person name="Labutti K."/>
            <person name="Salamov A."/>
            <person name="Andreopoulos B."/>
            <person name="Baker S."/>
            <person name="Barry K."/>
            <person name="Bills G."/>
            <person name="Bluhm B."/>
            <person name="Cannon C."/>
            <person name="Castanera R."/>
            <person name="Culley D."/>
            <person name="Daum C."/>
            <person name="Ezra D."/>
            <person name="Gonzalez J."/>
            <person name="Henrissat B."/>
            <person name="Kuo A."/>
            <person name="Liang C."/>
            <person name="Lipzen A."/>
            <person name="Lutzoni F."/>
            <person name="Magnuson J."/>
            <person name="Mondo S."/>
            <person name="Nolan M."/>
            <person name="Ohm R."/>
            <person name="Pangilinan J."/>
            <person name="Park H.-J."/>
            <person name="Ramirez L."/>
            <person name="Alfaro M."/>
            <person name="Sun H."/>
            <person name="Tritt A."/>
            <person name="Yoshinaga Y."/>
            <person name="Zwiers L.-H."/>
            <person name="Turgeon B."/>
            <person name="Goodwin S."/>
            <person name="Spatafora J."/>
            <person name="Crous P."/>
            <person name="Grigoriev I."/>
        </authorList>
    </citation>
    <scope>NUCLEOTIDE SEQUENCE</scope>
    <source>
        <strain evidence="2">CBS 115976</strain>
    </source>
</reference>
<dbReference type="AlphaFoldDB" id="A0A6A6U845"/>
<accession>A0A6A6U845</accession>
<keyword evidence="3" id="KW-1185">Reference proteome</keyword>
<proteinExistence type="predicted"/>
<evidence type="ECO:0000256" key="1">
    <source>
        <dbReference type="SAM" id="MobiDB-lite"/>
    </source>
</evidence>
<organism evidence="2 3">
    <name type="scientific">Microthyrium microscopicum</name>
    <dbReference type="NCBI Taxonomy" id="703497"/>
    <lineage>
        <taxon>Eukaryota</taxon>
        <taxon>Fungi</taxon>
        <taxon>Dikarya</taxon>
        <taxon>Ascomycota</taxon>
        <taxon>Pezizomycotina</taxon>
        <taxon>Dothideomycetes</taxon>
        <taxon>Dothideomycetes incertae sedis</taxon>
        <taxon>Microthyriales</taxon>
        <taxon>Microthyriaceae</taxon>
        <taxon>Microthyrium</taxon>
    </lineage>
</organism>